<dbReference type="AlphaFoldDB" id="A0A3S2TRN7"/>
<feature type="transmembrane region" description="Helical" evidence="1">
    <location>
        <begin position="62"/>
        <end position="83"/>
    </location>
</feature>
<keyword evidence="3" id="KW-1185">Reference proteome</keyword>
<name>A0A3S2TRN7_9BACI</name>
<organism evidence="2 3">
    <name type="scientific">Niallia taxi</name>
    <dbReference type="NCBI Taxonomy" id="2499688"/>
    <lineage>
        <taxon>Bacteria</taxon>
        <taxon>Bacillati</taxon>
        <taxon>Bacillota</taxon>
        <taxon>Bacilli</taxon>
        <taxon>Bacillales</taxon>
        <taxon>Bacillaceae</taxon>
        <taxon>Niallia</taxon>
    </lineage>
</organism>
<evidence type="ECO:0000313" key="3">
    <source>
        <dbReference type="Proteomes" id="UP000288024"/>
    </source>
</evidence>
<evidence type="ECO:0000313" key="2">
    <source>
        <dbReference type="EMBL" id="RVT57768.1"/>
    </source>
</evidence>
<dbReference type="EMBL" id="RZTZ01000015">
    <property type="protein sequence ID" value="RVT57768.1"/>
    <property type="molecule type" value="Genomic_DNA"/>
</dbReference>
<evidence type="ECO:0008006" key="4">
    <source>
        <dbReference type="Google" id="ProtNLM"/>
    </source>
</evidence>
<feature type="transmembrane region" description="Helical" evidence="1">
    <location>
        <begin position="125"/>
        <end position="145"/>
    </location>
</feature>
<feature type="transmembrane region" description="Helical" evidence="1">
    <location>
        <begin position="29"/>
        <end position="50"/>
    </location>
</feature>
<keyword evidence="1" id="KW-0812">Transmembrane</keyword>
<sequence>MTAKVILYISLFLPWFTLLFAKKQRIKKYIPVIILTCLLMTIIFQIAYQYNWWVIHTYIVPWGYMIDVSFAYGLFPVGTFWIFYFTSGRFILFTITNLLMDAIMAYVVLPLLMKLGIAEYKLIASWQYFLIMYGISYIIYGYHIWQKKIYKEDA</sequence>
<evidence type="ECO:0000256" key="1">
    <source>
        <dbReference type="SAM" id="Phobius"/>
    </source>
</evidence>
<gene>
    <name evidence="2" type="ORF">EM808_23760</name>
</gene>
<reference evidence="2 3" key="1">
    <citation type="submission" date="2019-01" db="EMBL/GenBank/DDBJ databases">
        <title>Bacillus sp. M5HDSG1-1, whole genome shotgun sequence.</title>
        <authorList>
            <person name="Tuo L."/>
        </authorList>
    </citation>
    <scope>NUCLEOTIDE SEQUENCE [LARGE SCALE GENOMIC DNA]</scope>
    <source>
        <strain evidence="2 3">M5HDSG1-1</strain>
    </source>
</reference>
<comment type="caution">
    <text evidence="2">The sequence shown here is derived from an EMBL/GenBank/DDBJ whole genome shotgun (WGS) entry which is preliminary data.</text>
</comment>
<keyword evidence="1" id="KW-1133">Transmembrane helix</keyword>
<dbReference type="RefSeq" id="WP_127741517.1">
    <property type="nucleotide sequence ID" value="NZ_CP196002.1"/>
</dbReference>
<protein>
    <recommendedName>
        <fullName evidence="4">Lycopene cyclase domain-containing protein</fullName>
    </recommendedName>
</protein>
<feature type="transmembrane region" description="Helical" evidence="1">
    <location>
        <begin position="90"/>
        <end position="113"/>
    </location>
</feature>
<dbReference type="Proteomes" id="UP000288024">
    <property type="component" value="Unassembled WGS sequence"/>
</dbReference>
<accession>A0A3S2TRN7</accession>
<feature type="transmembrane region" description="Helical" evidence="1">
    <location>
        <begin position="6"/>
        <end position="22"/>
    </location>
</feature>
<proteinExistence type="predicted"/>
<keyword evidence="1" id="KW-0472">Membrane</keyword>
<dbReference type="GeneID" id="87617713"/>